<dbReference type="Proteomes" id="UP000037510">
    <property type="component" value="Unassembled WGS sequence"/>
</dbReference>
<keyword evidence="2" id="KW-0812">Transmembrane</keyword>
<sequence>IYPIQQYFSVIQMNLTLIIPFAIANLSEMLISLERIQNFLVMETKKQLESDREKHIQELQELQDGLAPLQEVLKGKQEAKNETVKKYSSFDKVKAIMQEINQHKDKNIPGEMQKLKEANEKVAEKQKQIAEDKEVLLKKIDELKDELSKQEIEKCEKEDVEINEKLSGINREMLTEKEPLITQHTKLFREKANVEGSLNEMKVH</sequence>
<evidence type="ECO:0000313" key="4">
    <source>
        <dbReference type="Proteomes" id="UP000037510"/>
    </source>
</evidence>
<organism evidence="3 4">
    <name type="scientific">Operophtera brumata</name>
    <name type="common">Winter moth</name>
    <name type="synonym">Phalaena brumata</name>
    <dbReference type="NCBI Taxonomy" id="104452"/>
    <lineage>
        <taxon>Eukaryota</taxon>
        <taxon>Metazoa</taxon>
        <taxon>Ecdysozoa</taxon>
        <taxon>Arthropoda</taxon>
        <taxon>Hexapoda</taxon>
        <taxon>Insecta</taxon>
        <taxon>Pterygota</taxon>
        <taxon>Neoptera</taxon>
        <taxon>Endopterygota</taxon>
        <taxon>Lepidoptera</taxon>
        <taxon>Glossata</taxon>
        <taxon>Ditrysia</taxon>
        <taxon>Geometroidea</taxon>
        <taxon>Geometridae</taxon>
        <taxon>Larentiinae</taxon>
        <taxon>Operophtera</taxon>
    </lineage>
</organism>
<keyword evidence="4" id="KW-1185">Reference proteome</keyword>
<feature type="transmembrane region" description="Helical" evidence="2">
    <location>
        <begin position="6"/>
        <end position="26"/>
    </location>
</feature>
<feature type="coiled-coil region" evidence="1">
    <location>
        <begin position="108"/>
        <end position="153"/>
    </location>
</feature>
<evidence type="ECO:0000256" key="1">
    <source>
        <dbReference type="SAM" id="Coils"/>
    </source>
</evidence>
<gene>
    <name evidence="3" type="ORF">OBRU01_23321</name>
</gene>
<proteinExistence type="predicted"/>
<evidence type="ECO:0000313" key="3">
    <source>
        <dbReference type="EMBL" id="KOB65036.1"/>
    </source>
</evidence>
<reference evidence="3 4" key="1">
    <citation type="journal article" date="2015" name="Genome Biol. Evol.">
        <title>The genome of winter moth (Operophtera brumata) provides a genomic perspective on sexual dimorphism and phenology.</title>
        <authorList>
            <person name="Derks M.F."/>
            <person name="Smit S."/>
            <person name="Salis L."/>
            <person name="Schijlen E."/>
            <person name="Bossers A."/>
            <person name="Mateman C."/>
            <person name="Pijl A.S."/>
            <person name="de Ridder D."/>
            <person name="Groenen M.A."/>
            <person name="Visser M.E."/>
            <person name="Megens H.J."/>
        </authorList>
    </citation>
    <scope>NUCLEOTIDE SEQUENCE [LARGE SCALE GENOMIC DNA]</scope>
    <source>
        <strain evidence="3">WM2013NL</strain>
        <tissue evidence="3">Head and thorax</tissue>
    </source>
</reference>
<keyword evidence="1" id="KW-0175">Coiled coil</keyword>
<keyword evidence="2" id="KW-1133">Transmembrane helix</keyword>
<dbReference type="EMBL" id="JTDY01007670">
    <property type="protein sequence ID" value="KOB65036.1"/>
    <property type="molecule type" value="Genomic_DNA"/>
</dbReference>
<comment type="caution">
    <text evidence="3">The sequence shown here is derived from an EMBL/GenBank/DDBJ whole genome shotgun (WGS) entry which is preliminary data.</text>
</comment>
<evidence type="ECO:0000256" key="2">
    <source>
        <dbReference type="SAM" id="Phobius"/>
    </source>
</evidence>
<protein>
    <submittedName>
        <fullName evidence="3">DNA repair protein RAD50</fullName>
    </submittedName>
</protein>
<dbReference type="AlphaFoldDB" id="A0A0L7KPP1"/>
<name>A0A0L7KPP1_OPEBR</name>
<feature type="non-terminal residue" evidence="3">
    <location>
        <position position="1"/>
    </location>
</feature>
<accession>A0A0L7KPP1</accession>
<keyword evidence="2" id="KW-0472">Membrane</keyword>